<dbReference type="Pfam" id="PF13738">
    <property type="entry name" value="Pyr_redox_3"/>
    <property type="match status" value="1"/>
</dbReference>
<name>A0AA41Q7K5_9ACTN</name>
<dbReference type="SUPFAM" id="SSF51905">
    <property type="entry name" value="FAD/NAD(P)-binding domain"/>
    <property type="match status" value="2"/>
</dbReference>
<gene>
    <name evidence="2" type="ORF">LZ495_34945</name>
</gene>
<dbReference type="InterPro" id="IPR050982">
    <property type="entry name" value="Auxin_biosynth/cation_transpt"/>
</dbReference>
<accession>A0AA41Q7K5</accession>
<dbReference type="GO" id="GO:0004497">
    <property type="term" value="F:monooxygenase activity"/>
    <property type="evidence" value="ECO:0007669"/>
    <property type="project" value="TreeGrafter"/>
</dbReference>
<dbReference type="Gene3D" id="3.50.50.60">
    <property type="entry name" value="FAD/NAD(P)-binding domain"/>
    <property type="match status" value="1"/>
</dbReference>
<sequence>MTDLRDESGTAVRPFSDTLVIGAGPGGLAVAAELGRRGIGATVLERDTAVGSSWRRHYERLHLHTPRRLSQLPGYAMPRSYGRWVARADVVEHLERYAAHHRIDVRTETPVLRIARADGVAGGARWAVHTADGPHFARTVVVATGHNHTPYVPDWPGRESFTGELLHAADYRVPAPFAGRDVLVVGVGNTGAEIAVDLAEGGARRVRIAVRTPPHIVRRSTGGMSAQATGILVRHLPTGLVDRVSRINARLTVPDLAEYGLPRPSDGLYTRIKRDDAIPLQDVGFIDAVVRGAVEVVAAPTGFDGAKVLLADGTGIDPDVVVVAVGYRRALEGLVGDLGVLRPDGRPSVHGPVCPPGAPGLYFTGFTNPISGMFRELAIDARRIARAVNRAT</sequence>
<comment type="caution">
    <text evidence="2">The sequence shown here is derived from an EMBL/GenBank/DDBJ whole genome shotgun (WGS) entry which is preliminary data.</text>
</comment>
<dbReference type="GO" id="GO:0005829">
    <property type="term" value="C:cytosol"/>
    <property type="evidence" value="ECO:0007669"/>
    <property type="project" value="TreeGrafter"/>
</dbReference>
<dbReference type="AlphaFoldDB" id="A0AA41Q7K5"/>
<dbReference type="PANTHER" id="PTHR43539:SF78">
    <property type="entry name" value="FLAVIN-CONTAINING MONOOXYGENASE"/>
    <property type="match status" value="1"/>
</dbReference>
<reference evidence="2" key="1">
    <citation type="submission" date="2022-01" db="EMBL/GenBank/DDBJ databases">
        <title>Genome-Based Taxonomic Classification of the Phylum Actinobacteria.</title>
        <authorList>
            <person name="Gao Y."/>
        </authorList>
    </citation>
    <scope>NUCLEOTIDE SEQUENCE</scope>
    <source>
        <strain evidence="2">KLBMP 8922</strain>
    </source>
</reference>
<keyword evidence="1" id="KW-0560">Oxidoreductase</keyword>
<organism evidence="2 3">
    <name type="scientific">Yinghuangia soli</name>
    <dbReference type="NCBI Taxonomy" id="2908204"/>
    <lineage>
        <taxon>Bacteria</taxon>
        <taxon>Bacillati</taxon>
        <taxon>Actinomycetota</taxon>
        <taxon>Actinomycetes</taxon>
        <taxon>Kitasatosporales</taxon>
        <taxon>Streptomycetaceae</taxon>
        <taxon>Yinghuangia</taxon>
    </lineage>
</organism>
<evidence type="ECO:0000313" key="2">
    <source>
        <dbReference type="EMBL" id="MCF2532385.1"/>
    </source>
</evidence>
<dbReference type="PRINTS" id="PR00469">
    <property type="entry name" value="PNDRDTASEII"/>
</dbReference>
<proteinExistence type="predicted"/>
<evidence type="ECO:0000313" key="3">
    <source>
        <dbReference type="Proteomes" id="UP001165378"/>
    </source>
</evidence>
<protein>
    <submittedName>
        <fullName evidence="2">NAD(P)/FAD-dependent oxidoreductase</fullName>
    </submittedName>
</protein>
<dbReference type="GO" id="GO:0050660">
    <property type="term" value="F:flavin adenine dinucleotide binding"/>
    <property type="evidence" value="ECO:0007669"/>
    <property type="project" value="TreeGrafter"/>
</dbReference>
<dbReference type="InterPro" id="IPR036188">
    <property type="entry name" value="FAD/NAD-bd_sf"/>
</dbReference>
<dbReference type="PANTHER" id="PTHR43539">
    <property type="entry name" value="FLAVIN-BINDING MONOOXYGENASE-LIKE PROTEIN (AFU_ORTHOLOGUE AFUA_4G09220)"/>
    <property type="match status" value="1"/>
</dbReference>
<evidence type="ECO:0000256" key="1">
    <source>
        <dbReference type="ARBA" id="ARBA00023002"/>
    </source>
</evidence>
<dbReference type="RefSeq" id="WP_235057164.1">
    <property type="nucleotide sequence ID" value="NZ_JAKFHA010000033.1"/>
</dbReference>
<dbReference type="Proteomes" id="UP001165378">
    <property type="component" value="Unassembled WGS sequence"/>
</dbReference>
<dbReference type="PRINTS" id="PR00368">
    <property type="entry name" value="FADPNR"/>
</dbReference>
<dbReference type="EMBL" id="JAKFHA010000033">
    <property type="protein sequence ID" value="MCF2532385.1"/>
    <property type="molecule type" value="Genomic_DNA"/>
</dbReference>
<keyword evidence="3" id="KW-1185">Reference proteome</keyword>